<gene>
    <name evidence="2" type="ORF">THAOC_28133</name>
</gene>
<organism evidence="2 3">
    <name type="scientific">Thalassiosira oceanica</name>
    <name type="common">Marine diatom</name>
    <dbReference type="NCBI Taxonomy" id="159749"/>
    <lineage>
        <taxon>Eukaryota</taxon>
        <taxon>Sar</taxon>
        <taxon>Stramenopiles</taxon>
        <taxon>Ochrophyta</taxon>
        <taxon>Bacillariophyta</taxon>
        <taxon>Coscinodiscophyceae</taxon>
        <taxon>Thalassiosirophycidae</taxon>
        <taxon>Thalassiosirales</taxon>
        <taxon>Thalassiosiraceae</taxon>
        <taxon>Thalassiosira</taxon>
    </lineage>
</organism>
<feature type="region of interest" description="Disordered" evidence="1">
    <location>
        <begin position="1"/>
        <end position="48"/>
    </location>
</feature>
<comment type="caution">
    <text evidence="2">The sequence shown here is derived from an EMBL/GenBank/DDBJ whole genome shotgun (WGS) entry which is preliminary data.</text>
</comment>
<dbReference type="EMBL" id="AGNL01039572">
    <property type="protein sequence ID" value="EJK52574.1"/>
    <property type="molecule type" value="Genomic_DNA"/>
</dbReference>
<name>K0RJY5_THAOC</name>
<reference evidence="2 3" key="1">
    <citation type="journal article" date="2012" name="Genome Biol.">
        <title>Genome and low-iron response of an oceanic diatom adapted to chronic iron limitation.</title>
        <authorList>
            <person name="Lommer M."/>
            <person name="Specht M."/>
            <person name="Roy A.S."/>
            <person name="Kraemer L."/>
            <person name="Andreson R."/>
            <person name="Gutowska M.A."/>
            <person name="Wolf J."/>
            <person name="Bergner S.V."/>
            <person name="Schilhabel M.B."/>
            <person name="Klostermeier U.C."/>
            <person name="Beiko R.G."/>
            <person name="Rosenstiel P."/>
            <person name="Hippler M."/>
            <person name="Laroche J."/>
        </authorList>
    </citation>
    <scope>NUCLEOTIDE SEQUENCE [LARGE SCALE GENOMIC DNA]</scope>
    <source>
        <strain evidence="2 3">CCMP1005</strain>
    </source>
</reference>
<feature type="region of interest" description="Disordered" evidence="1">
    <location>
        <begin position="71"/>
        <end position="94"/>
    </location>
</feature>
<sequence length="94" mass="11108">MMNSPKKQQREELKRKESEAEEAKRSMDQDDKSHLDENQGSLKNEETRLENFRAGQLVALASLVPFQSTLQHRFSEHNLKRETRTWQKDKPETP</sequence>
<keyword evidence="3" id="KW-1185">Reference proteome</keyword>
<feature type="compositionally biased region" description="Basic and acidic residues" evidence="1">
    <location>
        <begin position="8"/>
        <end position="48"/>
    </location>
</feature>
<evidence type="ECO:0000256" key="1">
    <source>
        <dbReference type="SAM" id="MobiDB-lite"/>
    </source>
</evidence>
<proteinExistence type="predicted"/>
<dbReference type="Proteomes" id="UP000266841">
    <property type="component" value="Unassembled WGS sequence"/>
</dbReference>
<feature type="compositionally biased region" description="Basic and acidic residues" evidence="1">
    <location>
        <begin position="73"/>
        <end position="94"/>
    </location>
</feature>
<accession>K0RJY5</accession>
<evidence type="ECO:0000313" key="3">
    <source>
        <dbReference type="Proteomes" id="UP000266841"/>
    </source>
</evidence>
<evidence type="ECO:0000313" key="2">
    <source>
        <dbReference type="EMBL" id="EJK52574.1"/>
    </source>
</evidence>
<dbReference type="AlphaFoldDB" id="K0RJY5"/>
<protein>
    <submittedName>
        <fullName evidence="2">Uncharacterized protein</fullName>
    </submittedName>
</protein>